<feature type="compositionally biased region" description="Polar residues" evidence="1">
    <location>
        <begin position="362"/>
        <end position="379"/>
    </location>
</feature>
<comment type="caution">
    <text evidence="2">The sequence shown here is derived from an EMBL/GenBank/DDBJ whole genome shotgun (WGS) entry which is preliminary data.</text>
</comment>
<dbReference type="EMBL" id="BLZA01000035">
    <property type="protein sequence ID" value="GHJ89077.1"/>
    <property type="molecule type" value="Genomic_DNA"/>
</dbReference>
<feature type="region of interest" description="Disordered" evidence="1">
    <location>
        <begin position="204"/>
        <end position="273"/>
    </location>
</feature>
<protein>
    <submittedName>
        <fullName evidence="2">Uncharacterized protein</fullName>
    </submittedName>
</protein>
<evidence type="ECO:0000313" key="2">
    <source>
        <dbReference type="EMBL" id="GHJ89077.1"/>
    </source>
</evidence>
<keyword evidence="3" id="KW-1185">Reference proteome</keyword>
<gene>
    <name evidence="2" type="ORF">NliqN6_5479</name>
</gene>
<dbReference type="Proteomes" id="UP000620104">
    <property type="component" value="Unassembled WGS sequence"/>
</dbReference>
<feature type="compositionally biased region" description="Polar residues" evidence="1">
    <location>
        <begin position="252"/>
        <end position="263"/>
    </location>
</feature>
<feature type="compositionally biased region" description="Low complexity" evidence="1">
    <location>
        <begin position="344"/>
        <end position="361"/>
    </location>
</feature>
<organism evidence="2 3">
    <name type="scientific">Naganishia liquefaciens</name>
    <dbReference type="NCBI Taxonomy" id="104408"/>
    <lineage>
        <taxon>Eukaryota</taxon>
        <taxon>Fungi</taxon>
        <taxon>Dikarya</taxon>
        <taxon>Basidiomycota</taxon>
        <taxon>Agaricomycotina</taxon>
        <taxon>Tremellomycetes</taxon>
        <taxon>Filobasidiales</taxon>
        <taxon>Filobasidiaceae</taxon>
        <taxon>Naganishia</taxon>
    </lineage>
</organism>
<feature type="region of interest" description="Disordered" evidence="1">
    <location>
        <begin position="286"/>
        <end position="419"/>
    </location>
</feature>
<dbReference type="OrthoDB" id="2593391at2759"/>
<feature type="region of interest" description="Disordered" evidence="1">
    <location>
        <begin position="69"/>
        <end position="96"/>
    </location>
</feature>
<dbReference type="AlphaFoldDB" id="A0A8H3TXR9"/>
<sequence length="465" mass="50571">MFKAESTLYTSLRSLSLSLDHSAPPHSNMHIQPLNPQRLVTILAHLLPPAYPLPPDLLSSALKTRQLYLPPNARNPQDDRHIAQRPTNADGTDADPERLSQRLSEIAVHLASRHQEFGNEAALQGEGNELEVALYKEASRIRYRALDGETLHASLDLSLPRSGIRILFVAEEGDEDKPEGDGYRAQISMGEEWKLFDVKPLEEEDRSEHWAASPSEAFESLSRKGKEEPEDDYWGGYSDEESSKAQADETRQTAQATSNSSLPAASGTLDAPSVVVTKKVTISPFVSRFNTPLGGPEDAYWSSYGNVEDGLKQSNPSSPRGVARQMTPAGYWGTGGESPVSWSPPVAQAQLAPASQAPQDATQPENLQNQLEQAATSASRRTEDVLERHEGHVDLSSPALDFAPGSPASEPVESTSASASMMGDRQMALRAALTGLKFMYINTASAGIDQDGLQGEFAQVLREFL</sequence>
<feature type="compositionally biased region" description="Basic and acidic residues" evidence="1">
    <location>
        <begin position="380"/>
        <end position="393"/>
    </location>
</feature>
<feature type="compositionally biased region" description="Basic and acidic residues" evidence="1">
    <location>
        <begin position="241"/>
        <end position="251"/>
    </location>
</feature>
<reference evidence="2" key="1">
    <citation type="submission" date="2020-07" db="EMBL/GenBank/DDBJ databases">
        <title>Draft Genome Sequence of a Deep-Sea Yeast, Naganishia (Cryptococcus) liquefaciens strain N6.</title>
        <authorList>
            <person name="Han Y.W."/>
            <person name="Kajitani R."/>
            <person name="Morimoto H."/>
            <person name="Parhat M."/>
            <person name="Tsubouchi H."/>
            <person name="Bakenova O."/>
            <person name="Ogata M."/>
            <person name="Argunhan B."/>
            <person name="Aoki R."/>
            <person name="Kajiwara S."/>
            <person name="Itoh T."/>
            <person name="Iwasaki H."/>
        </authorList>
    </citation>
    <scope>NUCLEOTIDE SEQUENCE</scope>
    <source>
        <strain evidence="2">N6</strain>
    </source>
</reference>
<accession>A0A8H3TXR9</accession>
<evidence type="ECO:0000256" key="1">
    <source>
        <dbReference type="SAM" id="MobiDB-lite"/>
    </source>
</evidence>
<proteinExistence type="predicted"/>
<name>A0A8H3TXR9_9TREE</name>
<evidence type="ECO:0000313" key="3">
    <source>
        <dbReference type="Proteomes" id="UP000620104"/>
    </source>
</evidence>